<reference evidence="1 2" key="1">
    <citation type="submission" date="2015-07" db="EMBL/GenBank/DDBJ databases">
        <title>Lactobacillus korensis/26-25/ whole genome sequencing.</title>
        <authorList>
            <person name="Kim M.K."/>
            <person name="Im W.-T."/>
            <person name="Srinivasan S."/>
            <person name="Lee J.-J."/>
        </authorList>
    </citation>
    <scope>NUCLEOTIDE SEQUENCE [LARGE SCALE GENOMIC DNA]</scope>
    <source>
        <strain evidence="1 2">26-25</strain>
    </source>
</reference>
<protein>
    <submittedName>
        <fullName evidence="1">Uncharacterized protein</fullName>
    </submittedName>
</protein>
<evidence type="ECO:0000313" key="1">
    <source>
        <dbReference type="EMBL" id="AKP64786.1"/>
    </source>
</evidence>
<evidence type="ECO:0000313" key="2">
    <source>
        <dbReference type="Proteomes" id="UP000036000"/>
    </source>
</evidence>
<dbReference type="AlphaFoldDB" id="A0AAC9ER31"/>
<name>A0AAC9ER31_9LACO</name>
<gene>
    <name evidence="1" type="ORF">ABN16_07090</name>
</gene>
<proteinExistence type="predicted"/>
<dbReference type="KEGG" id="lko:ABN16_07090"/>
<organism evidence="1 2">
    <name type="scientific">Levilactobacillus koreensis</name>
    <dbReference type="NCBI Taxonomy" id="637971"/>
    <lineage>
        <taxon>Bacteria</taxon>
        <taxon>Bacillati</taxon>
        <taxon>Bacillota</taxon>
        <taxon>Bacilli</taxon>
        <taxon>Lactobacillales</taxon>
        <taxon>Lactobacillaceae</taxon>
        <taxon>Levilactobacillus</taxon>
    </lineage>
</organism>
<dbReference type="EMBL" id="CP012033">
    <property type="protein sequence ID" value="AKP64786.1"/>
    <property type="molecule type" value="Genomic_DNA"/>
</dbReference>
<keyword evidence="2" id="KW-1185">Reference proteome</keyword>
<accession>A0AAC9ER31</accession>
<sequence>MHNPRVAMKAVTSNRFLGLKSAVHFKAATSGVSAREKLIQGVFDKSINELGVRLSHKPLHIRLNVLLSQFTHFPSTLTEKKTRQICQRF</sequence>
<dbReference type="Proteomes" id="UP000036000">
    <property type="component" value="Chromosome"/>
</dbReference>